<organism evidence="2 3">
    <name type="scientific">Priestia koreensis</name>
    <dbReference type="NCBI Taxonomy" id="284581"/>
    <lineage>
        <taxon>Bacteria</taxon>
        <taxon>Bacillati</taxon>
        <taxon>Bacillota</taxon>
        <taxon>Bacilli</taxon>
        <taxon>Bacillales</taxon>
        <taxon>Bacillaceae</taxon>
        <taxon>Priestia</taxon>
    </lineage>
</organism>
<accession>A0A0M0LAS0</accession>
<evidence type="ECO:0000256" key="1">
    <source>
        <dbReference type="SAM" id="MobiDB-lite"/>
    </source>
</evidence>
<name>A0A0M0LAS0_9BACI</name>
<dbReference type="OrthoDB" id="10005691at2"/>
<sequence length="215" mass="24302">MARKPQKKNAGSQVIFTLDDNQVVLDYINGQSNISEGIRFAIEYFVQQQGSFDIQSRVPMRRDISNPAQYLGAKEAVTPSGHSNVNQLRPHSPEEYEQKDTFEKAYLQSKPMAKAESLTTIPERNVSRNIEQSSQHENPVVDEDKKEDVDIEEVVAEEPDEVVIGSRQHSVEKPKIVPHKDIEDEKEREDSVIGNRNKTSEKSKDDLGDAGWLLG</sequence>
<dbReference type="RefSeq" id="WP_053400298.1">
    <property type="nucleotide sequence ID" value="NZ_LILC01000006.1"/>
</dbReference>
<dbReference type="PATRIC" id="fig|284581.3.peg.1366"/>
<evidence type="ECO:0000313" key="2">
    <source>
        <dbReference type="EMBL" id="KOO48151.1"/>
    </source>
</evidence>
<feature type="compositionally biased region" description="Polar residues" evidence="1">
    <location>
        <begin position="117"/>
        <end position="137"/>
    </location>
</feature>
<feature type="compositionally biased region" description="Acidic residues" evidence="1">
    <location>
        <begin position="149"/>
        <end position="161"/>
    </location>
</feature>
<dbReference type="Proteomes" id="UP000037558">
    <property type="component" value="Unassembled WGS sequence"/>
</dbReference>
<feature type="region of interest" description="Disordered" evidence="1">
    <location>
        <begin position="109"/>
        <end position="215"/>
    </location>
</feature>
<gene>
    <name evidence="2" type="ORF">AMD01_04920</name>
</gene>
<protein>
    <submittedName>
        <fullName evidence="2">Uncharacterized protein</fullName>
    </submittedName>
</protein>
<feature type="region of interest" description="Disordered" evidence="1">
    <location>
        <begin position="75"/>
        <end position="96"/>
    </location>
</feature>
<feature type="compositionally biased region" description="Basic and acidic residues" evidence="1">
    <location>
        <begin position="169"/>
        <end position="191"/>
    </location>
</feature>
<evidence type="ECO:0000313" key="3">
    <source>
        <dbReference type="Proteomes" id="UP000037558"/>
    </source>
</evidence>
<reference evidence="3" key="1">
    <citation type="submission" date="2015-08" db="EMBL/GenBank/DDBJ databases">
        <title>Fjat-14210 dsm16467.</title>
        <authorList>
            <person name="Liu B."/>
            <person name="Wang J."/>
            <person name="Zhu Y."/>
            <person name="Liu G."/>
            <person name="Chen Q."/>
            <person name="Chen Z."/>
            <person name="Lan J."/>
            <person name="Che J."/>
            <person name="Ge C."/>
            <person name="Shi H."/>
            <person name="Pan Z."/>
            <person name="Liu X."/>
        </authorList>
    </citation>
    <scope>NUCLEOTIDE SEQUENCE [LARGE SCALE GENOMIC DNA]</scope>
    <source>
        <strain evidence="3">DSM 16467</strain>
    </source>
</reference>
<dbReference type="EMBL" id="LILC01000006">
    <property type="protein sequence ID" value="KOO48151.1"/>
    <property type="molecule type" value="Genomic_DNA"/>
</dbReference>
<dbReference type="AlphaFoldDB" id="A0A0M0LAS0"/>
<keyword evidence="3" id="KW-1185">Reference proteome</keyword>
<comment type="caution">
    <text evidence="2">The sequence shown here is derived from an EMBL/GenBank/DDBJ whole genome shotgun (WGS) entry which is preliminary data.</text>
</comment>
<feature type="compositionally biased region" description="Basic and acidic residues" evidence="1">
    <location>
        <begin position="198"/>
        <end position="207"/>
    </location>
</feature>
<proteinExistence type="predicted"/>
<feature type="compositionally biased region" description="Polar residues" evidence="1">
    <location>
        <begin position="80"/>
        <end position="89"/>
    </location>
</feature>